<organism evidence="9 10">
    <name type="scientific">Ilumatobacter coccineus (strain NBRC 103263 / KCTC 29153 / YM16-304)</name>
    <dbReference type="NCBI Taxonomy" id="1313172"/>
    <lineage>
        <taxon>Bacteria</taxon>
        <taxon>Bacillati</taxon>
        <taxon>Actinomycetota</taxon>
        <taxon>Acidimicrobiia</taxon>
        <taxon>Acidimicrobiales</taxon>
        <taxon>Ilumatobacteraceae</taxon>
        <taxon>Ilumatobacter</taxon>
    </lineage>
</organism>
<keyword evidence="6 7" id="KW-0472">Membrane</keyword>
<dbReference type="EMBL" id="AP012057">
    <property type="protein sequence ID" value="BAN01071.1"/>
    <property type="molecule type" value="Genomic_DNA"/>
</dbReference>
<reference evidence="9 10" key="1">
    <citation type="journal article" date="2013" name="Int. J. Syst. Evol. Microbiol.">
        <title>Ilumatobacter nonamiense sp. nov. and Ilumatobacter coccineum sp. nov., isolated from seashore sand.</title>
        <authorList>
            <person name="Matsumoto A."/>
            <person name="Kasai H."/>
            <person name="Matsuo Y."/>
            <person name="Shizuri Y."/>
            <person name="Ichikawa N."/>
            <person name="Fujita N."/>
            <person name="Omura S."/>
            <person name="Takahashi Y."/>
        </authorList>
    </citation>
    <scope>NUCLEOTIDE SEQUENCE [LARGE SCALE GENOMIC DNA]</scope>
    <source>
        <strain evidence="10">NBRC 103263 / KCTC 29153 / YM16-304</strain>
    </source>
</reference>
<evidence type="ECO:0000256" key="4">
    <source>
        <dbReference type="ARBA" id="ARBA00022692"/>
    </source>
</evidence>
<evidence type="ECO:0000256" key="3">
    <source>
        <dbReference type="ARBA" id="ARBA00022475"/>
    </source>
</evidence>
<sequence length="286" mass="30077">MPVHGTPDAHPVSAGAVGASRLRTASLVVVAVALALPAVVLFVGSLRPPDSPPLRRPELLPSDAGFDSYREAFHLVDLARQLTNSVVVALIATPLAVGCASLAGFVIARAPRSIARFLIGLAVIGMVVPTTALLIGRFGVYRELGVLDTMVPLIAPALFGVNALSVLLFAWSFSMLPRSVFDVAELESVSPWRAWFGIALPMARPMTIAVGTLAFAATWSDFLNPLVFVTSNEKFTVPLGLRSLQLVGGEDVSVVLAGCVVATAPVVIVFAIAQRWLFASLRGAES</sequence>
<keyword evidence="3" id="KW-1003">Cell membrane</keyword>
<feature type="transmembrane region" description="Helical" evidence="7">
    <location>
        <begin position="27"/>
        <end position="46"/>
    </location>
</feature>
<evidence type="ECO:0000313" key="10">
    <source>
        <dbReference type="Proteomes" id="UP000011863"/>
    </source>
</evidence>
<dbReference type="KEGG" id="aym:YM304_07570"/>
<evidence type="ECO:0000259" key="8">
    <source>
        <dbReference type="PROSITE" id="PS50928"/>
    </source>
</evidence>
<evidence type="ECO:0000256" key="1">
    <source>
        <dbReference type="ARBA" id="ARBA00004651"/>
    </source>
</evidence>
<dbReference type="PROSITE" id="PS50928">
    <property type="entry name" value="ABC_TM1"/>
    <property type="match status" value="1"/>
</dbReference>
<dbReference type="SUPFAM" id="SSF161098">
    <property type="entry name" value="MetI-like"/>
    <property type="match status" value="1"/>
</dbReference>
<feature type="transmembrane region" description="Helical" evidence="7">
    <location>
        <begin position="252"/>
        <end position="273"/>
    </location>
</feature>
<keyword evidence="4 7" id="KW-0812">Transmembrane</keyword>
<feature type="domain" description="ABC transmembrane type-1" evidence="8">
    <location>
        <begin position="82"/>
        <end position="273"/>
    </location>
</feature>
<feature type="transmembrane region" description="Helical" evidence="7">
    <location>
        <begin position="194"/>
        <end position="219"/>
    </location>
</feature>
<dbReference type="GO" id="GO:0005886">
    <property type="term" value="C:plasma membrane"/>
    <property type="evidence" value="ECO:0007669"/>
    <property type="project" value="UniProtKB-SubCell"/>
</dbReference>
<evidence type="ECO:0000256" key="5">
    <source>
        <dbReference type="ARBA" id="ARBA00022989"/>
    </source>
</evidence>
<dbReference type="CDD" id="cd06261">
    <property type="entry name" value="TM_PBP2"/>
    <property type="match status" value="1"/>
</dbReference>
<dbReference type="PANTHER" id="PTHR43744">
    <property type="entry name" value="ABC TRANSPORTER PERMEASE PROTEIN MG189-RELATED-RELATED"/>
    <property type="match status" value="1"/>
</dbReference>
<gene>
    <name evidence="9" type="ORF">YM304_07570</name>
</gene>
<feature type="transmembrane region" description="Helical" evidence="7">
    <location>
        <begin position="86"/>
        <end position="108"/>
    </location>
</feature>
<dbReference type="InterPro" id="IPR035906">
    <property type="entry name" value="MetI-like_sf"/>
</dbReference>
<name>A0A6C7E2P8_ILUCY</name>
<keyword evidence="2 7" id="KW-0813">Transport</keyword>
<evidence type="ECO:0000256" key="2">
    <source>
        <dbReference type="ARBA" id="ARBA00022448"/>
    </source>
</evidence>
<dbReference type="Pfam" id="PF00528">
    <property type="entry name" value="BPD_transp_1"/>
    <property type="match status" value="1"/>
</dbReference>
<accession>A0A6C7E2P8</accession>
<keyword evidence="5 7" id="KW-1133">Transmembrane helix</keyword>
<dbReference type="Proteomes" id="UP000011863">
    <property type="component" value="Chromosome"/>
</dbReference>
<dbReference type="PANTHER" id="PTHR43744:SF12">
    <property type="entry name" value="ABC TRANSPORTER PERMEASE PROTEIN MG189-RELATED"/>
    <property type="match status" value="1"/>
</dbReference>
<comment type="subcellular location">
    <subcellularLocation>
        <location evidence="1 7">Cell membrane</location>
        <topology evidence="1 7">Multi-pass membrane protein</topology>
    </subcellularLocation>
</comment>
<dbReference type="GO" id="GO:0055085">
    <property type="term" value="P:transmembrane transport"/>
    <property type="evidence" value="ECO:0007669"/>
    <property type="project" value="InterPro"/>
</dbReference>
<dbReference type="InterPro" id="IPR000515">
    <property type="entry name" value="MetI-like"/>
</dbReference>
<protein>
    <submittedName>
        <fullName evidence="9">Putative sugar ABC transporter permease protein</fullName>
    </submittedName>
</protein>
<proteinExistence type="inferred from homology"/>
<evidence type="ECO:0000256" key="7">
    <source>
        <dbReference type="RuleBase" id="RU363032"/>
    </source>
</evidence>
<feature type="transmembrane region" description="Helical" evidence="7">
    <location>
        <begin position="117"/>
        <end position="141"/>
    </location>
</feature>
<dbReference type="OrthoDB" id="34227at2"/>
<evidence type="ECO:0000256" key="6">
    <source>
        <dbReference type="ARBA" id="ARBA00023136"/>
    </source>
</evidence>
<keyword evidence="10" id="KW-1185">Reference proteome</keyword>
<evidence type="ECO:0000313" key="9">
    <source>
        <dbReference type="EMBL" id="BAN01071.1"/>
    </source>
</evidence>
<feature type="transmembrane region" description="Helical" evidence="7">
    <location>
        <begin position="153"/>
        <end position="173"/>
    </location>
</feature>
<comment type="similarity">
    <text evidence="7">Belongs to the binding-protein-dependent transport system permease family.</text>
</comment>
<dbReference type="Gene3D" id="1.10.3720.10">
    <property type="entry name" value="MetI-like"/>
    <property type="match status" value="1"/>
</dbReference>
<dbReference type="AlphaFoldDB" id="A0A6C7E2P8"/>